<name>A0A1E3P7Z3_WICAA</name>
<dbReference type="PRINTS" id="PR00370">
    <property type="entry name" value="FMOXYGENASE"/>
</dbReference>
<evidence type="ECO:0000313" key="5">
    <source>
        <dbReference type="Proteomes" id="UP000094112"/>
    </source>
</evidence>
<dbReference type="AlphaFoldDB" id="A0A1E3P7Z3"/>
<dbReference type="InterPro" id="IPR000960">
    <property type="entry name" value="Flavin_mOase"/>
</dbReference>
<evidence type="ECO:0000313" key="4">
    <source>
        <dbReference type="EMBL" id="ODQ61536.1"/>
    </source>
</evidence>
<keyword evidence="3" id="KW-0560">Oxidoreductase</keyword>
<dbReference type="Gene3D" id="3.50.50.60">
    <property type="entry name" value="FAD/NAD(P)-binding domain"/>
    <property type="match status" value="2"/>
</dbReference>
<sequence length="487" mass="56402">MTVENFKVKSVAIIGAGASGAVAVDVLKKEHAFEKIKVFERREVVGGVWHLDSKYDEIKISSGSNESVNDVPLEIPKVQSGDKIIVPRSQQQRFIYTPAYEDIRTNVPEHFMTFSDIPRWPDPQKPAEEPFTTRRFVEKYINEYFERNRDNLTLRTTLERVDKDYSKANQPFILTLRQETDLKDSSGELYDVWWKESFDALVLATGHYHVPYIPYVEGLNEVQEKFPTRIDYAKQFRNQDKYHGKRVLVIGGSASGIDISYVLSHHSNEVYRSEKFKEPKLKIGTLLIDKKTRLKPTVTKYILTDQGFNIEFEDGSVLENPDFVIYGTGYDYSYPFLRHLWPSFSEKGVRLPESFQHTFHIPDPFISTLGVPIGALSFRAFEYQSILISRFLSGKIELPSIDEQYEWVKNREETVGISRAYHRLGSEFEVAEYLDDLTKLGGGVSKLGDHGREFPIITKKQIEEWKLRKSELVEKWEKDEDVRLAWG</sequence>
<gene>
    <name evidence="4" type="ORF">WICANDRAFT_27009</name>
</gene>
<reference evidence="4 5" key="1">
    <citation type="journal article" date="2016" name="Proc. Natl. Acad. Sci. U.S.A.">
        <title>Comparative genomics of biotechnologically important yeasts.</title>
        <authorList>
            <person name="Riley R."/>
            <person name="Haridas S."/>
            <person name="Wolfe K.H."/>
            <person name="Lopes M.R."/>
            <person name="Hittinger C.T."/>
            <person name="Goeker M."/>
            <person name="Salamov A.A."/>
            <person name="Wisecaver J.H."/>
            <person name="Long T.M."/>
            <person name="Calvey C.H."/>
            <person name="Aerts A.L."/>
            <person name="Barry K.W."/>
            <person name="Choi C."/>
            <person name="Clum A."/>
            <person name="Coughlan A.Y."/>
            <person name="Deshpande S."/>
            <person name="Douglass A.P."/>
            <person name="Hanson S.J."/>
            <person name="Klenk H.-P."/>
            <person name="LaButti K.M."/>
            <person name="Lapidus A."/>
            <person name="Lindquist E.A."/>
            <person name="Lipzen A.M."/>
            <person name="Meier-Kolthoff J.P."/>
            <person name="Ohm R.A."/>
            <person name="Otillar R.P."/>
            <person name="Pangilinan J.L."/>
            <person name="Peng Y."/>
            <person name="Rokas A."/>
            <person name="Rosa C.A."/>
            <person name="Scheuner C."/>
            <person name="Sibirny A.A."/>
            <person name="Slot J.C."/>
            <person name="Stielow J.B."/>
            <person name="Sun H."/>
            <person name="Kurtzman C.P."/>
            <person name="Blackwell M."/>
            <person name="Grigoriev I.V."/>
            <person name="Jeffries T.W."/>
        </authorList>
    </citation>
    <scope>NUCLEOTIDE SEQUENCE [LARGE SCALE GENOMIC DNA]</scope>
    <source>
        <strain evidence="5">ATCC 58044 / CBS 1984 / NCYC 433 / NRRL Y-366-8</strain>
    </source>
</reference>
<dbReference type="Pfam" id="PF13450">
    <property type="entry name" value="NAD_binding_8"/>
    <property type="match status" value="1"/>
</dbReference>
<keyword evidence="1" id="KW-0285">Flavoprotein</keyword>
<dbReference type="Proteomes" id="UP000094112">
    <property type="component" value="Unassembled WGS sequence"/>
</dbReference>
<protein>
    <recommendedName>
        <fullName evidence="6">Thiol-specific monooxygenase</fullName>
    </recommendedName>
</protein>
<accession>A0A1E3P7Z3</accession>
<dbReference type="InterPro" id="IPR050346">
    <property type="entry name" value="FMO-like"/>
</dbReference>
<dbReference type="PANTHER" id="PTHR23023">
    <property type="entry name" value="DIMETHYLANILINE MONOOXYGENASE"/>
    <property type="match status" value="1"/>
</dbReference>
<proteinExistence type="predicted"/>
<organism evidence="4 5">
    <name type="scientific">Wickerhamomyces anomalus (strain ATCC 58044 / CBS 1984 / NCYC 433 / NRRL Y-366-8)</name>
    <name type="common">Yeast</name>
    <name type="synonym">Hansenula anomala</name>
    <dbReference type="NCBI Taxonomy" id="683960"/>
    <lineage>
        <taxon>Eukaryota</taxon>
        <taxon>Fungi</taxon>
        <taxon>Dikarya</taxon>
        <taxon>Ascomycota</taxon>
        <taxon>Saccharomycotina</taxon>
        <taxon>Saccharomycetes</taxon>
        <taxon>Phaffomycetales</taxon>
        <taxon>Wickerhamomycetaceae</taxon>
        <taxon>Wickerhamomyces</taxon>
    </lineage>
</organism>
<dbReference type="Pfam" id="PF13738">
    <property type="entry name" value="Pyr_redox_3"/>
    <property type="match status" value="1"/>
</dbReference>
<dbReference type="GO" id="GO:0050661">
    <property type="term" value="F:NADP binding"/>
    <property type="evidence" value="ECO:0007669"/>
    <property type="project" value="InterPro"/>
</dbReference>
<dbReference type="OrthoDB" id="66881at2759"/>
<dbReference type="PIRSF" id="PIRSF000332">
    <property type="entry name" value="FMO"/>
    <property type="match status" value="1"/>
</dbReference>
<keyword evidence="2" id="KW-0274">FAD</keyword>
<evidence type="ECO:0008006" key="6">
    <source>
        <dbReference type="Google" id="ProtNLM"/>
    </source>
</evidence>
<dbReference type="STRING" id="683960.A0A1E3P7Z3"/>
<dbReference type="GeneID" id="30198575"/>
<evidence type="ECO:0000256" key="1">
    <source>
        <dbReference type="ARBA" id="ARBA00022630"/>
    </source>
</evidence>
<dbReference type="SUPFAM" id="SSF51905">
    <property type="entry name" value="FAD/NAD(P)-binding domain"/>
    <property type="match status" value="2"/>
</dbReference>
<dbReference type="RefSeq" id="XP_019040743.1">
    <property type="nucleotide sequence ID" value="XM_019181329.1"/>
</dbReference>
<dbReference type="GO" id="GO:0016491">
    <property type="term" value="F:oxidoreductase activity"/>
    <property type="evidence" value="ECO:0007669"/>
    <property type="project" value="UniProtKB-KW"/>
</dbReference>
<dbReference type="EMBL" id="KV454208">
    <property type="protein sequence ID" value="ODQ61536.1"/>
    <property type="molecule type" value="Genomic_DNA"/>
</dbReference>
<evidence type="ECO:0000256" key="3">
    <source>
        <dbReference type="ARBA" id="ARBA00023002"/>
    </source>
</evidence>
<dbReference type="InterPro" id="IPR036188">
    <property type="entry name" value="FAD/NAD-bd_sf"/>
</dbReference>
<dbReference type="GO" id="GO:0050660">
    <property type="term" value="F:flavin adenine dinucleotide binding"/>
    <property type="evidence" value="ECO:0007669"/>
    <property type="project" value="InterPro"/>
</dbReference>
<keyword evidence="5" id="KW-1185">Reference proteome</keyword>
<evidence type="ECO:0000256" key="2">
    <source>
        <dbReference type="ARBA" id="ARBA00022827"/>
    </source>
</evidence>